<keyword evidence="2" id="KW-0808">Transferase</keyword>
<gene>
    <name evidence="4" type="ORF">LK07_14270</name>
</gene>
<accession>A0A221NYB8</accession>
<reference evidence="4 5" key="1">
    <citation type="submission" date="2017-07" db="EMBL/GenBank/DDBJ databases">
        <title>Genome sequence of Streptomyces pluripotens MUSC 137T.</title>
        <authorList>
            <person name="Ser H.-L."/>
            <person name="Lee L.-H."/>
        </authorList>
    </citation>
    <scope>NUCLEOTIDE SEQUENCE [LARGE SCALE GENOMIC DNA]</scope>
    <source>
        <strain evidence="4 5">MUSC 137</strain>
    </source>
</reference>
<dbReference type="KEGG" id="splu:LK06_013140"/>
<evidence type="ECO:0000313" key="4">
    <source>
        <dbReference type="EMBL" id="ASN25013.1"/>
    </source>
</evidence>
<evidence type="ECO:0000313" key="5">
    <source>
        <dbReference type="Proteomes" id="UP000031501"/>
    </source>
</evidence>
<dbReference type="AlphaFoldDB" id="A0A221NYB8"/>
<dbReference type="Gene3D" id="3.40.50.2000">
    <property type="entry name" value="Glycogen Phosphorylase B"/>
    <property type="match status" value="1"/>
</dbReference>
<keyword evidence="1" id="KW-0328">Glycosyltransferase</keyword>
<evidence type="ECO:0000256" key="2">
    <source>
        <dbReference type="ARBA" id="ARBA00022679"/>
    </source>
</evidence>
<feature type="domain" description="Glycosyltransferase subfamily 4-like N-terminal" evidence="3">
    <location>
        <begin position="26"/>
        <end position="187"/>
    </location>
</feature>
<dbReference type="STRING" id="1355015.LK06_013140"/>
<keyword evidence="5" id="KW-1185">Reference proteome</keyword>
<evidence type="ECO:0000259" key="3">
    <source>
        <dbReference type="Pfam" id="PF13439"/>
    </source>
</evidence>
<dbReference type="EMBL" id="CP022433">
    <property type="protein sequence ID" value="ASN25013.1"/>
    <property type="molecule type" value="Genomic_DNA"/>
</dbReference>
<dbReference type="Pfam" id="PF13439">
    <property type="entry name" value="Glyco_transf_4"/>
    <property type="match status" value="1"/>
</dbReference>
<dbReference type="Proteomes" id="UP000031501">
    <property type="component" value="Chromosome"/>
</dbReference>
<dbReference type="RefSeq" id="WP_043431914.1">
    <property type="nucleotide sequence ID" value="NZ_CP021080.1"/>
</dbReference>
<proteinExistence type="predicted"/>
<dbReference type="SUPFAM" id="SSF53756">
    <property type="entry name" value="UDP-Glycosyltransferase/glycogen phosphorylase"/>
    <property type="match status" value="1"/>
</dbReference>
<dbReference type="InterPro" id="IPR028098">
    <property type="entry name" value="Glyco_trans_4-like_N"/>
</dbReference>
<organism evidence="4 5">
    <name type="scientific">Streptomyces pluripotens</name>
    <dbReference type="NCBI Taxonomy" id="1355015"/>
    <lineage>
        <taxon>Bacteria</taxon>
        <taxon>Bacillati</taxon>
        <taxon>Actinomycetota</taxon>
        <taxon>Actinomycetes</taxon>
        <taxon>Kitasatosporales</taxon>
        <taxon>Streptomycetaceae</taxon>
        <taxon>Streptomyces</taxon>
    </lineage>
</organism>
<sequence>MRVLYLLNISNPDRLSADSGWIFADLLAPSLADAGAEVTVAAPAAAGDARCGFHRTKVPGTKYRARFSADIDELVALIGSEKPDVVVANQIEEAPAVRTALLEAGSDALLAGYCHYLPFSFAGGGQMLLDPSLDDAGLGRPVLLAFAAGLAACDRVMVHSATATSWVSAAAARMTVDLGDRLRVVPAPRDERLVRDPATVQAASGTVGAIGVYNHRLYAHYGTEQFVDLARRLSDSGAVRLRVMDLFGQRRAERKGLDDSPEKMRERLAALPHVQVVSDRADRVRYKNLLAGARFGIAPFRPGCPWSMSVIDCQGMGLPVISPRLGWLAEHVDPELCFSTPAEAVALAERLATDDEFHAVHAKRAHASTADFAPALVAARYLEAIS</sequence>
<evidence type="ECO:0000256" key="1">
    <source>
        <dbReference type="ARBA" id="ARBA00022676"/>
    </source>
</evidence>
<dbReference type="OrthoDB" id="4565151at2"/>
<name>A0A221NYB8_9ACTN</name>
<protein>
    <submittedName>
        <fullName evidence="4">Vegetative cell wall protein</fullName>
    </submittedName>
</protein>